<feature type="compositionally biased region" description="Pro residues" evidence="6">
    <location>
        <begin position="261"/>
        <end position="284"/>
    </location>
</feature>
<dbReference type="RefSeq" id="WP_204047038.1">
    <property type="nucleotide sequence ID" value="NZ_BOOF01000003.1"/>
</dbReference>
<dbReference type="EMBL" id="BOOF01000003">
    <property type="protein sequence ID" value="GIH59894.1"/>
    <property type="molecule type" value="Genomic_DNA"/>
</dbReference>
<keyword evidence="2" id="KW-0805">Transcription regulation</keyword>
<dbReference type="InterPro" id="IPR001867">
    <property type="entry name" value="OmpR/PhoB-type_DNA-bd"/>
</dbReference>
<dbReference type="Pfam" id="PF03704">
    <property type="entry name" value="BTAD"/>
    <property type="match status" value="1"/>
</dbReference>
<evidence type="ECO:0000256" key="4">
    <source>
        <dbReference type="ARBA" id="ARBA00023163"/>
    </source>
</evidence>
<dbReference type="SMART" id="SM01043">
    <property type="entry name" value="BTAD"/>
    <property type="match status" value="1"/>
</dbReference>
<dbReference type="Gene3D" id="3.40.50.300">
    <property type="entry name" value="P-loop containing nucleotide triphosphate hydrolases"/>
    <property type="match status" value="1"/>
</dbReference>
<feature type="DNA-binding region" description="OmpR/PhoB-type" evidence="5">
    <location>
        <begin position="1"/>
        <end position="98"/>
    </location>
</feature>
<evidence type="ECO:0000256" key="2">
    <source>
        <dbReference type="ARBA" id="ARBA00023015"/>
    </source>
</evidence>
<proteinExistence type="inferred from homology"/>
<sequence>MIRIRVLGALEAEVDGAPAQLGGPRQRGVLALLVAARGEVVSADRLIDDLWRGEPPAKALASLQTYVANLRRALEPGRPRRTPARVLVSAAPGYALRLDGHDVDAWRFERLVAEAREAAGNDPALARALLDEALGLWRGAAFAEVADEEWAAPETARLEELRQSARELLVATTLRSSHPADAVPMAEVLTRRQPLREEGWRLLALALWGSGRQADALAALRRARATLSEELGLDPGPGLSELEQAILTQRTDPLDAALRPVSPPRPAPPHPAPPRPAPAVPLPARPAEHRTAEHRTAGPERTELFVGRRAELDALKTAAAEVLSGHPRIAIVSGEAGAGKSALLGRLLDGLSPEHWLVTVGRCPEDEGAPPAWAWVEALRPLAAVAPPGGHAPALSPLLGDGQVAEDAAAGRFRMHRAVAAWLREVCGHGRALAVVLDDLHRADGETVALLSSLAEELMGGGARVLLVVALRPSEVTDAHEDALAALARRRPVRVQLGGLSPAEVETLVTAVCERPVDRATAVALSDRTGGNPFYVWESARLLASEGTLSGDVPEGVRDVLRRRLARLPATAVGALRLAAVVGREAEVEVLVRAAGTGEDVVLDGLEAGVISGLLTEPAPGRVRFVHALVRDTLYQDLPGIRLARMHARVADALRALHPDDLTALAHHYARAATSATALAAVDYSVRAAELATRRYAHDAAVGLLAQALECFERVPDAADRDARRVELLGLLLRARVRAGDVVGARATRRQAVDVAEQAGREDLLVAAFTSWTEATPWHIRPYGTVDGRTVELLTRLLRRTDLKPVTRCLLLTALVGELEGENDPRAAAAAREAEELAERAGDVGLRAMAIVLRSKDMSFERAPHERAELARRLGALADEHDLVAYRWYAEYTLATAAGATGDVAALRRHHGRALEIARTYRMAEAESVGMCGVAMLAHIEGRLGEAERLYGLIHEKMRREGSMHADGLHAMAMTTVRISQGRIGEHEPVLRLLHERYGGVGDAYALALLANGRVPEARAVRVPGAPLRQDYYHAVFATLRAMAVVALSAHGPVEREEVRMLTEVLLPLRDQVPGAPSTSLALRPVAHTLGELALLLGRPEEAAGHFSRAVEVARRWGAPLWERDAQAAMSRLG</sequence>
<dbReference type="PANTHER" id="PTHR35807">
    <property type="entry name" value="TRANSCRIPTIONAL REGULATOR REDD-RELATED"/>
    <property type="match status" value="1"/>
</dbReference>
<dbReference type="InterPro" id="IPR027417">
    <property type="entry name" value="P-loop_NTPase"/>
</dbReference>
<dbReference type="Pfam" id="PF13191">
    <property type="entry name" value="AAA_16"/>
    <property type="match status" value="1"/>
</dbReference>
<evidence type="ECO:0000256" key="1">
    <source>
        <dbReference type="ARBA" id="ARBA00005820"/>
    </source>
</evidence>
<feature type="compositionally biased region" description="Basic and acidic residues" evidence="6">
    <location>
        <begin position="286"/>
        <end position="298"/>
    </location>
</feature>
<organism evidence="8 9">
    <name type="scientific">Microbispora siamensis</name>
    <dbReference type="NCBI Taxonomy" id="564413"/>
    <lineage>
        <taxon>Bacteria</taxon>
        <taxon>Bacillati</taxon>
        <taxon>Actinomycetota</taxon>
        <taxon>Actinomycetes</taxon>
        <taxon>Streptosporangiales</taxon>
        <taxon>Streptosporangiaceae</taxon>
        <taxon>Microbispora</taxon>
    </lineage>
</organism>
<dbReference type="InterPro" id="IPR041664">
    <property type="entry name" value="AAA_16"/>
</dbReference>
<dbReference type="SUPFAM" id="SSF48452">
    <property type="entry name" value="TPR-like"/>
    <property type="match status" value="1"/>
</dbReference>
<comment type="caution">
    <text evidence="8">The sequence shown here is derived from an EMBL/GenBank/DDBJ whole genome shotgun (WGS) entry which is preliminary data.</text>
</comment>
<comment type="similarity">
    <text evidence="1">Belongs to the AfsR/DnrI/RedD regulatory family.</text>
</comment>
<dbReference type="SMART" id="SM00862">
    <property type="entry name" value="Trans_reg_C"/>
    <property type="match status" value="1"/>
</dbReference>
<gene>
    <name evidence="8" type="ORF">Msi02_07110</name>
</gene>
<dbReference type="SUPFAM" id="SSF52540">
    <property type="entry name" value="P-loop containing nucleoside triphosphate hydrolases"/>
    <property type="match status" value="1"/>
</dbReference>
<name>A0ABQ4GES0_9ACTN</name>
<dbReference type="PROSITE" id="PS51755">
    <property type="entry name" value="OMPR_PHOB"/>
    <property type="match status" value="1"/>
</dbReference>
<evidence type="ECO:0000256" key="5">
    <source>
        <dbReference type="PROSITE-ProRule" id="PRU01091"/>
    </source>
</evidence>
<dbReference type="Gene3D" id="1.10.10.10">
    <property type="entry name" value="Winged helix-like DNA-binding domain superfamily/Winged helix DNA-binding domain"/>
    <property type="match status" value="1"/>
</dbReference>
<dbReference type="InterPro" id="IPR036388">
    <property type="entry name" value="WH-like_DNA-bd_sf"/>
</dbReference>
<keyword evidence="4" id="KW-0804">Transcription</keyword>
<evidence type="ECO:0000256" key="3">
    <source>
        <dbReference type="ARBA" id="ARBA00023125"/>
    </source>
</evidence>
<dbReference type="InterPro" id="IPR016032">
    <property type="entry name" value="Sig_transdc_resp-reg_C-effctor"/>
</dbReference>
<protein>
    <submittedName>
        <fullName evidence="8">ATPase AAA</fullName>
    </submittedName>
</protein>
<keyword evidence="9" id="KW-1185">Reference proteome</keyword>
<accession>A0ABQ4GES0</accession>
<keyword evidence="3 5" id="KW-0238">DNA-binding</keyword>
<dbReference type="Pfam" id="PF00486">
    <property type="entry name" value="Trans_reg_C"/>
    <property type="match status" value="1"/>
</dbReference>
<dbReference type="SUPFAM" id="SSF46894">
    <property type="entry name" value="C-terminal effector domain of the bipartite response regulators"/>
    <property type="match status" value="1"/>
</dbReference>
<feature type="domain" description="OmpR/PhoB-type" evidence="7">
    <location>
        <begin position="1"/>
        <end position="98"/>
    </location>
</feature>
<dbReference type="Gene3D" id="1.25.40.10">
    <property type="entry name" value="Tetratricopeptide repeat domain"/>
    <property type="match status" value="1"/>
</dbReference>
<dbReference type="InterPro" id="IPR011990">
    <property type="entry name" value="TPR-like_helical_dom_sf"/>
</dbReference>
<dbReference type="PANTHER" id="PTHR35807:SF1">
    <property type="entry name" value="TRANSCRIPTIONAL REGULATOR REDD"/>
    <property type="match status" value="1"/>
</dbReference>
<dbReference type="InterPro" id="IPR051677">
    <property type="entry name" value="AfsR-DnrI-RedD_regulator"/>
</dbReference>
<evidence type="ECO:0000259" key="7">
    <source>
        <dbReference type="PROSITE" id="PS51755"/>
    </source>
</evidence>
<evidence type="ECO:0000313" key="8">
    <source>
        <dbReference type="EMBL" id="GIH59894.1"/>
    </source>
</evidence>
<evidence type="ECO:0000256" key="6">
    <source>
        <dbReference type="SAM" id="MobiDB-lite"/>
    </source>
</evidence>
<dbReference type="InterPro" id="IPR005158">
    <property type="entry name" value="BTAD"/>
</dbReference>
<reference evidence="8 9" key="1">
    <citation type="submission" date="2021-01" db="EMBL/GenBank/DDBJ databases">
        <title>Whole genome shotgun sequence of Microbispora siamensis NBRC 104113.</title>
        <authorList>
            <person name="Komaki H."/>
            <person name="Tamura T."/>
        </authorList>
    </citation>
    <scope>NUCLEOTIDE SEQUENCE [LARGE SCALE GENOMIC DNA]</scope>
    <source>
        <strain evidence="8 9">NBRC 104113</strain>
    </source>
</reference>
<evidence type="ECO:0000313" key="9">
    <source>
        <dbReference type="Proteomes" id="UP000660454"/>
    </source>
</evidence>
<dbReference type="CDD" id="cd15831">
    <property type="entry name" value="BTAD"/>
    <property type="match status" value="1"/>
</dbReference>
<dbReference type="Proteomes" id="UP000660454">
    <property type="component" value="Unassembled WGS sequence"/>
</dbReference>
<feature type="region of interest" description="Disordered" evidence="6">
    <location>
        <begin position="256"/>
        <end position="298"/>
    </location>
</feature>